<comment type="caution">
    <text evidence="1">The sequence shown here is derived from an EMBL/GenBank/DDBJ whole genome shotgun (WGS) entry which is preliminary data.</text>
</comment>
<keyword evidence="2" id="KW-1185">Reference proteome</keyword>
<evidence type="ECO:0000313" key="2">
    <source>
        <dbReference type="Proteomes" id="UP001234202"/>
    </source>
</evidence>
<name>A0ACC2X410_9TREE</name>
<gene>
    <name evidence="1" type="ORF">QFC24_006230</name>
</gene>
<proteinExistence type="predicted"/>
<protein>
    <submittedName>
        <fullName evidence="1">Uncharacterized protein</fullName>
    </submittedName>
</protein>
<dbReference type="Proteomes" id="UP001234202">
    <property type="component" value="Unassembled WGS sequence"/>
</dbReference>
<accession>A0ACC2X410</accession>
<sequence length="1110" mass="122303">MASTSHTQPQLAASSSKKRKLVEDTRPTRTTDELPRPPSANTLQYPGGSMDGGSGSEASSTEFDDTRIPADESKKGKSTARKRREGGQPVRKYASACQFCRRRKMKCDTVRPCCTNCIEHGEECNYERQTKPRPTHAVIHGLQDEVNHLRQLLQAKQRESQVLESKSGLVGQETDTLKDVGKPSTQPDAFSPYSPIRTLLPTITPKEESMNLPASARPLLMDLGHTSSDRILSVKAMQHSPESTRSKVGLQDASGSAAMGQEPLTRVSYRDSSVDKSNPNRLHLDLDSRGIMQSERTSPEPETDDVHGIAHYSTSAFFDATCVPVSGIEERENSGEGPGTARSNGSGPAGSTWGRSPLQDGASGNVNGGPIDAMKQEQEGKPEFRLPSDSHLRSHLEKVERGVRHRRESLSNSAVTARKITATMTTTAVSTGETEEKYADDLARQNELMARAAQARHRERIDFSTGSLDYDGWPPDLVRHLLELHFNRQHHAFCITYRPAFMRDMSAGGPYFSKLLLNAILYGVSKYSDRQELQQLNLRGGLGFLDRAKTLLGQDLHEPSVPTIQALLLLANSLGAQGIAGNGSMLYLKIALAMITELGIDREDARSHALPAETREINRRVVWAAYVIDKLQSLYQGRSYSLPLHTLHVMPEFLDLYEELEEWQPYAFPGFPSSSQVHLNWRFGFAGTNCWDISCLQEHIIGEIYTGTTRRTKQARRTKRDELDRELRSWKQSLPPHLCFNPREPIHIPTPMIFSLHALYHTSTIILHRPFVESTEEFFSDSTSTTASWSACVAAAVAFTQCLRLYRQIFTIRRAPYLISYATYVASTIHVRAVAAENAMVNKARTEAAAQGVIYAASTESSDATKALKLCWDALVEAGKVNHGCRKAQNIIAGLMDKLDVSIGTPQHINDMKLPDVSVPTHIGGNHDRFPDEVAFDPSAAPEGMPAEQVDIESIMRSFWWPEPFDTTTPGNNGTSLQSETMGLVPHPGVSYRPSPFPASEFSQTSTMIPSYIPSSSATSKMNTGFDPSLGAPFHQLQQPVFQNPASANIQQQQQRFPMTSADANNLATATTTSSGLGMDEFALFGSAGATAAMLDPLIGFLHEEPFYGV</sequence>
<reference evidence="1" key="1">
    <citation type="submission" date="2023-04" db="EMBL/GenBank/DDBJ databases">
        <title>Draft Genome sequencing of Naganishia species isolated from polar environments using Oxford Nanopore Technology.</title>
        <authorList>
            <person name="Leo P."/>
            <person name="Venkateswaran K."/>
        </authorList>
    </citation>
    <scope>NUCLEOTIDE SEQUENCE</scope>
    <source>
        <strain evidence="1">DBVPG 5303</strain>
    </source>
</reference>
<organism evidence="1 2">
    <name type="scientific">Naganishia onofrii</name>
    <dbReference type="NCBI Taxonomy" id="1851511"/>
    <lineage>
        <taxon>Eukaryota</taxon>
        <taxon>Fungi</taxon>
        <taxon>Dikarya</taxon>
        <taxon>Basidiomycota</taxon>
        <taxon>Agaricomycotina</taxon>
        <taxon>Tremellomycetes</taxon>
        <taxon>Filobasidiales</taxon>
        <taxon>Filobasidiaceae</taxon>
        <taxon>Naganishia</taxon>
    </lineage>
</organism>
<evidence type="ECO:0000313" key="1">
    <source>
        <dbReference type="EMBL" id="KAJ9118401.1"/>
    </source>
</evidence>
<dbReference type="EMBL" id="JASBWV010000029">
    <property type="protein sequence ID" value="KAJ9118401.1"/>
    <property type="molecule type" value="Genomic_DNA"/>
</dbReference>